<organism evidence="3 4">
    <name type="scientific">Bordetella genomosp. 10</name>
    <dbReference type="NCBI Taxonomy" id="1416804"/>
    <lineage>
        <taxon>Bacteria</taxon>
        <taxon>Pseudomonadati</taxon>
        <taxon>Pseudomonadota</taxon>
        <taxon>Betaproteobacteria</taxon>
        <taxon>Burkholderiales</taxon>
        <taxon>Alcaligenaceae</taxon>
        <taxon>Bordetella</taxon>
    </lineage>
</organism>
<dbReference type="Gene3D" id="3.90.226.10">
    <property type="entry name" value="2-enoyl-CoA Hydratase, Chain A, domain 1"/>
    <property type="match status" value="1"/>
</dbReference>
<dbReference type="Proteomes" id="UP000216020">
    <property type="component" value="Unassembled WGS sequence"/>
</dbReference>
<dbReference type="SUPFAM" id="SSF52096">
    <property type="entry name" value="ClpP/crotonase"/>
    <property type="match status" value="1"/>
</dbReference>
<evidence type="ECO:0000256" key="2">
    <source>
        <dbReference type="SAM" id="MobiDB-lite"/>
    </source>
</evidence>
<dbReference type="NCBIfam" id="NF004795">
    <property type="entry name" value="PRK06143.1"/>
    <property type="match status" value="1"/>
</dbReference>
<feature type="region of interest" description="Disordered" evidence="2">
    <location>
        <begin position="255"/>
        <end position="281"/>
    </location>
</feature>
<dbReference type="PANTHER" id="PTHR11941">
    <property type="entry name" value="ENOYL-COA HYDRATASE-RELATED"/>
    <property type="match status" value="1"/>
</dbReference>
<comment type="caution">
    <text evidence="3">The sequence shown here is derived from an EMBL/GenBank/DDBJ whole genome shotgun (WGS) entry which is preliminary data.</text>
</comment>
<dbReference type="InterPro" id="IPR029045">
    <property type="entry name" value="ClpP/crotonase-like_dom_sf"/>
</dbReference>
<dbReference type="RefSeq" id="WP_094851494.1">
    <property type="nucleotide sequence ID" value="NZ_NEVM01000001.1"/>
</dbReference>
<dbReference type="AlphaFoldDB" id="A0A261SIX8"/>
<feature type="compositionally biased region" description="Low complexity" evidence="2">
    <location>
        <begin position="265"/>
        <end position="275"/>
    </location>
</feature>
<dbReference type="OrthoDB" id="370015at2"/>
<proteinExistence type="inferred from homology"/>
<protein>
    <submittedName>
        <fullName evidence="3">Enoyl-CoA hydratase</fullName>
    </submittedName>
</protein>
<dbReference type="InterPro" id="IPR001753">
    <property type="entry name" value="Enoyl-CoA_hydra/iso"/>
</dbReference>
<feature type="compositionally biased region" description="Basic and acidic residues" evidence="2">
    <location>
        <begin position="255"/>
        <end position="264"/>
    </location>
</feature>
<evidence type="ECO:0000313" key="4">
    <source>
        <dbReference type="Proteomes" id="UP000216020"/>
    </source>
</evidence>
<dbReference type="GO" id="GO:0003824">
    <property type="term" value="F:catalytic activity"/>
    <property type="evidence" value="ECO:0007669"/>
    <property type="project" value="UniProtKB-ARBA"/>
</dbReference>
<accession>A0A261SIX8</accession>
<dbReference type="CDD" id="cd06558">
    <property type="entry name" value="crotonase-like"/>
    <property type="match status" value="1"/>
</dbReference>
<evidence type="ECO:0000313" key="3">
    <source>
        <dbReference type="EMBL" id="OZI37388.1"/>
    </source>
</evidence>
<reference evidence="4" key="1">
    <citation type="submission" date="2017-05" db="EMBL/GenBank/DDBJ databases">
        <title>Complete and WGS of Bordetella genogroups.</title>
        <authorList>
            <person name="Spilker T."/>
            <person name="Lipuma J."/>
        </authorList>
    </citation>
    <scope>NUCLEOTIDE SEQUENCE [LARGE SCALE GENOMIC DNA]</scope>
    <source>
        <strain evidence="4">AU16122</strain>
    </source>
</reference>
<comment type="similarity">
    <text evidence="1">Belongs to the enoyl-CoA hydratase/isomerase family.</text>
</comment>
<keyword evidence="4" id="KW-1185">Reference proteome</keyword>
<dbReference type="Pfam" id="PF00378">
    <property type="entry name" value="ECH_1"/>
    <property type="match status" value="1"/>
</dbReference>
<gene>
    <name evidence="3" type="ORF">CAL29_02935</name>
</gene>
<dbReference type="GO" id="GO:0006635">
    <property type="term" value="P:fatty acid beta-oxidation"/>
    <property type="evidence" value="ECO:0007669"/>
    <property type="project" value="TreeGrafter"/>
</dbReference>
<name>A0A261SIX8_9BORD</name>
<sequence>MTTKNHPHALVEMDAKGIATLTIKDAGVLNLLGSPVMDGLLAALDELRNEADVRTVILTGGSDRAFVAGADIAEMAKLNDETGQRFISKLRDLCNAVRHFPVPVIARIPNWCLGGGMELALACDLRICADHAQFGMPEVKVGIPSVIHAALLPRLIGGANSDWMLLTGELIDAAKAKAWGLVNDAVPMERLDERVRGLAENFAALGPAVIRQQKRLLRAWEVSSIDASIEASVAEFGAAFSTGEPQKFMREFLERKRAEPKPDARAAGPLGGAAPVSNLPG</sequence>
<dbReference type="PANTHER" id="PTHR11941:SF171">
    <property type="entry name" value="SD19268P"/>
    <property type="match status" value="1"/>
</dbReference>
<dbReference type="EMBL" id="NEVM01000001">
    <property type="protein sequence ID" value="OZI37388.1"/>
    <property type="molecule type" value="Genomic_DNA"/>
</dbReference>
<evidence type="ECO:0000256" key="1">
    <source>
        <dbReference type="ARBA" id="ARBA00005254"/>
    </source>
</evidence>